<dbReference type="Proteomes" id="UP000267223">
    <property type="component" value="Unassembled WGS sequence"/>
</dbReference>
<dbReference type="InterPro" id="IPR015655">
    <property type="entry name" value="PP2C"/>
</dbReference>
<dbReference type="AlphaFoldDB" id="A0A3M9NAR8"/>
<proteinExistence type="predicted"/>
<dbReference type="SMART" id="SM00332">
    <property type="entry name" value="PP2Cc"/>
    <property type="match status" value="1"/>
</dbReference>
<keyword evidence="1" id="KW-1133">Transmembrane helix</keyword>
<dbReference type="GO" id="GO:0004722">
    <property type="term" value="F:protein serine/threonine phosphatase activity"/>
    <property type="evidence" value="ECO:0007669"/>
    <property type="project" value="InterPro"/>
</dbReference>
<dbReference type="PANTHER" id="PTHR13832:SF827">
    <property type="entry name" value="PROTEIN PHOSPHATASE 1L"/>
    <property type="match status" value="1"/>
</dbReference>
<reference evidence="3 4" key="1">
    <citation type="submission" date="2018-11" db="EMBL/GenBank/DDBJ databases">
        <title>Draft genome sequence of Ferruginibacter sp. BO-59.</title>
        <authorList>
            <person name="Im W.T."/>
        </authorList>
    </citation>
    <scope>NUCLEOTIDE SEQUENCE [LARGE SCALE GENOMIC DNA]</scope>
    <source>
        <strain evidence="3 4">BO-59</strain>
    </source>
</reference>
<dbReference type="SUPFAM" id="SSF51126">
    <property type="entry name" value="Pectin lyase-like"/>
    <property type="match status" value="1"/>
</dbReference>
<dbReference type="RefSeq" id="WP_123121997.1">
    <property type="nucleotide sequence ID" value="NZ_RJJR01000015.1"/>
</dbReference>
<dbReference type="Pfam" id="PF13672">
    <property type="entry name" value="PP2C_2"/>
    <property type="match status" value="1"/>
</dbReference>
<sequence>MAEYFYGITDKGKRRGKNEDTFFAREIPGTQLLVAGVIDGVGGYQGGDIAAEIARTVIVEKLESISEENVIESLCKAIIAANVKINEAKKEEPGNDQMACVLTCVVVDKKDNICSFAHVGDTRIYLLRDHSLVKLSNDHSVVGFLEDSGRLSEEEAMLHPRRNEINKALGFEENIALAEDFIETGESPFLPADQLLLCSDGLTDMISSARIMQVLIVENDIAGKAQALVDAANEAGGNDNITVVLVQNNNWPKQKEAPVAIERKKAETEAPVVTNEVLPQTGLAQAKKKNRRMMAFIVIILIGLGAISLTVAFQNNKKEITPGSVILSIEKKPNEWLTQLRVHLSDSSKLYSLPTDNDVIPLDAPLTIAKDSFYLSGNGAVFVADSLYKGPAIIIDVAAKNIVIDSVVFQNFDVGFVIQKNNITFRHVRFINCRVPVQYKVAFKDSVVSGQFKDSLFFTPTKSR</sequence>
<dbReference type="InterPro" id="IPR011050">
    <property type="entry name" value="Pectin_lyase_fold/virulence"/>
</dbReference>
<dbReference type="PROSITE" id="PS51746">
    <property type="entry name" value="PPM_2"/>
    <property type="match status" value="1"/>
</dbReference>
<dbReference type="CDD" id="cd00143">
    <property type="entry name" value="PP2Cc"/>
    <property type="match status" value="1"/>
</dbReference>
<dbReference type="SUPFAM" id="SSF81606">
    <property type="entry name" value="PP2C-like"/>
    <property type="match status" value="1"/>
</dbReference>
<evidence type="ECO:0000313" key="4">
    <source>
        <dbReference type="Proteomes" id="UP000267223"/>
    </source>
</evidence>
<dbReference type="InterPro" id="IPR001932">
    <property type="entry name" value="PPM-type_phosphatase-like_dom"/>
</dbReference>
<dbReference type="EMBL" id="RJJR01000015">
    <property type="protein sequence ID" value="RNI34058.1"/>
    <property type="molecule type" value="Genomic_DNA"/>
</dbReference>
<keyword evidence="1" id="KW-0812">Transmembrane</keyword>
<dbReference type="OrthoDB" id="9801841at2"/>
<dbReference type="SMART" id="SM00331">
    <property type="entry name" value="PP2C_SIG"/>
    <property type="match status" value="1"/>
</dbReference>
<dbReference type="PANTHER" id="PTHR13832">
    <property type="entry name" value="PROTEIN PHOSPHATASE 2C"/>
    <property type="match status" value="1"/>
</dbReference>
<dbReference type="Gene3D" id="3.60.40.10">
    <property type="entry name" value="PPM-type phosphatase domain"/>
    <property type="match status" value="1"/>
</dbReference>
<keyword evidence="4" id="KW-1185">Reference proteome</keyword>
<gene>
    <name evidence="3" type="ORF">EFY79_17280</name>
</gene>
<protein>
    <submittedName>
        <fullName evidence="3">Serine/threonine-protein phosphatase</fullName>
    </submittedName>
</protein>
<keyword evidence="1" id="KW-0472">Membrane</keyword>
<feature type="domain" description="PPM-type phosphatase" evidence="2">
    <location>
        <begin position="5"/>
        <end position="248"/>
    </location>
</feature>
<evidence type="ECO:0000259" key="2">
    <source>
        <dbReference type="PROSITE" id="PS51746"/>
    </source>
</evidence>
<accession>A0A3M9NAR8</accession>
<dbReference type="InterPro" id="IPR036457">
    <property type="entry name" value="PPM-type-like_dom_sf"/>
</dbReference>
<feature type="transmembrane region" description="Helical" evidence="1">
    <location>
        <begin position="293"/>
        <end position="313"/>
    </location>
</feature>
<name>A0A3M9NAR8_9BACT</name>
<evidence type="ECO:0000256" key="1">
    <source>
        <dbReference type="SAM" id="Phobius"/>
    </source>
</evidence>
<organism evidence="3 4">
    <name type="scientific">Hanamia caeni</name>
    <dbReference type="NCBI Taxonomy" id="2294116"/>
    <lineage>
        <taxon>Bacteria</taxon>
        <taxon>Pseudomonadati</taxon>
        <taxon>Bacteroidota</taxon>
        <taxon>Chitinophagia</taxon>
        <taxon>Chitinophagales</taxon>
        <taxon>Chitinophagaceae</taxon>
        <taxon>Hanamia</taxon>
    </lineage>
</organism>
<comment type="caution">
    <text evidence="3">The sequence shown here is derived from an EMBL/GenBank/DDBJ whole genome shotgun (WGS) entry which is preliminary data.</text>
</comment>
<evidence type="ECO:0000313" key="3">
    <source>
        <dbReference type="EMBL" id="RNI34058.1"/>
    </source>
</evidence>